<dbReference type="PANTHER" id="PTHR33630:SF9">
    <property type="entry name" value="CUTINASE 4"/>
    <property type="match status" value="1"/>
</dbReference>
<reference evidence="7" key="1">
    <citation type="submission" date="2016-10" db="EMBL/GenBank/DDBJ databases">
        <authorList>
            <person name="Varghese N."/>
            <person name="Submissions S."/>
        </authorList>
    </citation>
    <scope>NUCLEOTIDE SEQUENCE [LARGE SCALE GENOMIC DNA]</scope>
    <source>
        <strain evidence="7">DSM 44498</strain>
    </source>
</reference>
<evidence type="ECO:0000256" key="3">
    <source>
        <dbReference type="ARBA" id="ARBA00022801"/>
    </source>
</evidence>
<evidence type="ECO:0000313" key="7">
    <source>
        <dbReference type="Proteomes" id="UP000183561"/>
    </source>
</evidence>
<sequence>MHWTCGNRPVGGERFPSRQRKLDRVGTECSVYLMATRTLARFLCTAMLAFAALLVVPVEPPLASAQPCPDVEVAFARGTDQPDGVGITGLSFVESLRLFAGARSIGVYAVNYPAGSNFDDRQAFVRTFVDGMRDMHSRIQFMATNCPGTRMVVGGYSQGAAVAGFVTADGNPAGLPTELGLPGPLSPDVASHVAAVVFFGKPSERFMRDAGSPPIVIGPLYGPKAIDLCAPGDNICDGAPLGRPNAVHALYPVNGMTIAAAQFAAARL</sequence>
<keyword evidence="2" id="KW-0719">Serine esterase</keyword>
<dbReference type="GO" id="GO:0052689">
    <property type="term" value="F:carboxylic ester hydrolase activity"/>
    <property type="evidence" value="ECO:0007669"/>
    <property type="project" value="UniProtKB-KW"/>
</dbReference>
<keyword evidence="7" id="KW-1185">Reference proteome</keyword>
<name>A0A1H4W820_9NOCA</name>
<dbReference type="Pfam" id="PF01083">
    <property type="entry name" value="Cutinase"/>
    <property type="match status" value="1"/>
</dbReference>
<evidence type="ECO:0000256" key="1">
    <source>
        <dbReference type="ARBA" id="ARBA00007534"/>
    </source>
</evidence>
<dbReference type="Proteomes" id="UP000183561">
    <property type="component" value="Unassembled WGS sequence"/>
</dbReference>
<keyword evidence="4" id="KW-1015">Disulfide bond</keyword>
<evidence type="ECO:0000256" key="2">
    <source>
        <dbReference type="ARBA" id="ARBA00022487"/>
    </source>
</evidence>
<dbReference type="EMBL" id="FNSV01000005">
    <property type="protein sequence ID" value="SEC89457.1"/>
    <property type="molecule type" value="Genomic_DNA"/>
</dbReference>
<keyword evidence="5" id="KW-1133">Transmembrane helix</keyword>
<accession>A0A1H4W820</accession>
<comment type="similarity">
    <text evidence="1">Belongs to the cutinase family.</text>
</comment>
<dbReference type="InterPro" id="IPR000675">
    <property type="entry name" value="Cutinase/axe"/>
</dbReference>
<dbReference type="SMART" id="SM01110">
    <property type="entry name" value="Cutinase"/>
    <property type="match status" value="1"/>
</dbReference>
<evidence type="ECO:0000256" key="5">
    <source>
        <dbReference type="SAM" id="Phobius"/>
    </source>
</evidence>
<protein>
    <submittedName>
        <fullName evidence="6">Cutinase</fullName>
    </submittedName>
</protein>
<dbReference type="PANTHER" id="PTHR33630">
    <property type="entry name" value="CUTINASE RV1984C-RELATED-RELATED"/>
    <property type="match status" value="1"/>
</dbReference>
<dbReference type="InterPro" id="IPR029058">
    <property type="entry name" value="AB_hydrolase_fold"/>
</dbReference>
<keyword evidence="5" id="KW-0472">Membrane</keyword>
<evidence type="ECO:0000313" key="6">
    <source>
        <dbReference type="EMBL" id="SEC89457.1"/>
    </source>
</evidence>
<keyword evidence="5" id="KW-0812">Transmembrane</keyword>
<evidence type="ECO:0000256" key="4">
    <source>
        <dbReference type="ARBA" id="ARBA00023157"/>
    </source>
</evidence>
<dbReference type="SUPFAM" id="SSF53474">
    <property type="entry name" value="alpha/beta-Hydrolases"/>
    <property type="match status" value="1"/>
</dbReference>
<dbReference type="AlphaFoldDB" id="A0A1H4W820"/>
<feature type="transmembrane region" description="Helical" evidence="5">
    <location>
        <begin position="39"/>
        <end position="58"/>
    </location>
</feature>
<dbReference type="Gene3D" id="3.40.50.1820">
    <property type="entry name" value="alpha/beta hydrolase"/>
    <property type="match status" value="1"/>
</dbReference>
<organism evidence="6 7">
    <name type="scientific">Rhodococcus koreensis</name>
    <dbReference type="NCBI Taxonomy" id="99653"/>
    <lineage>
        <taxon>Bacteria</taxon>
        <taxon>Bacillati</taxon>
        <taxon>Actinomycetota</taxon>
        <taxon>Actinomycetes</taxon>
        <taxon>Mycobacteriales</taxon>
        <taxon>Nocardiaceae</taxon>
        <taxon>Rhodococcus</taxon>
    </lineage>
</organism>
<keyword evidence="3" id="KW-0378">Hydrolase</keyword>
<gene>
    <name evidence="6" type="ORF">SAMN04490239_5878</name>
</gene>
<proteinExistence type="inferred from homology"/>